<dbReference type="InterPro" id="IPR006016">
    <property type="entry name" value="UspA"/>
</dbReference>
<dbReference type="InterPro" id="IPR006015">
    <property type="entry name" value="Universal_stress_UspA"/>
</dbReference>
<dbReference type="InterPro" id="IPR014729">
    <property type="entry name" value="Rossmann-like_a/b/a_fold"/>
</dbReference>
<dbReference type="GeneID" id="99673935"/>
<dbReference type="PRINTS" id="PR01438">
    <property type="entry name" value="UNVRSLSTRESS"/>
</dbReference>
<reference evidence="3 6" key="2">
    <citation type="submission" date="2018-02" db="EMBL/GenBank/DDBJ databases">
        <authorList>
            <person name="Rodrigo-Torres L."/>
            <person name="Arahal R. D."/>
            <person name="Lucena T."/>
        </authorList>
    </citation>
    <scope>NUCLEOTIDE SEQUENCE [LARGE SCALE GENOMIC DNA]</scope>
    <source>
        <strain evidence="3 6">CECT 8486</strain>
    </source>
</reference>
<evidence type="ECO:0000259" key="2">
    <source>
        <dbReference type="Pfam" id="PF00582"/>
    </source>
</evidence>
<dbReference type="AlphaFoldDB" id="A0A2N9K9K8"/>
<dbReference type="SUPFAM" id="SSF52402">
    <property type="entry name" value="Adenine nucleotide alpha hydrolases-like"/>
    <property type="match status" value="1"/>
</dbReference>
<dbReference type="PANTHER" id="PTHR46268">
    <property type="entry name" value="STRESS RESPONSE PROTEIN NHAX"/>
    <property type="match status" value="1"/>
</dbReference>
<dbReference type="RefSeq" id="WP_072613454.1">
    <property type="nucleotide sequence ID" value="NZ_AP017935.1"/>
</dbReference>
<dbReference type="Pfam" id="PF00582">
    <property type="entry name" value="Usp"/>
    <property type="match status" value="1"/>
</dbReference>
<reference evidence="4 5" key="1">
    <citation type="submission" date="2018-02" db="EMBL/GenBank/DDBJ databases">
        <authorList>
            <person name="Cohen D.B."/>
            <person name="Kent A.D."/>
        </authorList>
    </citation>
    <scope>NUCLEOTIDE SEQUENCE [LARGE SCALE GENOMIC DNA]</scope>
    <source>
        <strain evidence="4 5">CECT 9216</strain>
    </source>
</reference>
<feature type="domain" description="UspA" evidence="2">
    <location>
        <begin position="1"/>
        <end position="143"/>
    </location>
</feature>
<dbReference type="KEGG" id="lsu:A6B45_03960"/>
<evidence type="ECO:0000256" key="1">
    <source>
        <dbReference type="ARBA" id="ARBA00008791"/>
    </source>
</evidence>
<proteinExistence type="inferred from homology"/>
<comment type="similarity">
    <text evidence="1">Belongs to the universal stress protein A family.</text>
</comment>
<protein>
    <submittedName>
        <fullName evidence="4">Universal stress protein</fullName>
    </submittedName>
</protein>
<sequence>MINTIVVATDGSEAAMRAVEYSSQLAKKFNAKIEIISVIQYSTVAYHDGSQIFYASMTDSLTKLASDNLSKAASVVEPTGVPFDTHIFKGDARFVLVNEVIENYNPDLIVMGKTGTTVLTRMFIGSTARYVSERADTNVLLVK</sequence>
<dbReference type="PANTHER" id="PTHR46268:SF6">
    <property type="entry name" value="UNIVERSAL STRESS PROTEIN UP12"/>
    <property type="match status" value="1"/>
</dbReference>
<evidence type="ECO:0000313" key="3">
    <source>
        <dbReference type="EMBL" id="SPD91722.1"/>
    </source>
</evidence>
<organism evidence="4 5">
    <name type="scientific">Leuconostoc suionicum</name>
    <dbReference type="NCBI Taxonomy" id="1511761"/>
    <lineage>
        <taxon>Bacteria</taxon>
        <taxon>Bacillati</taxon>
        <taxon>Bacillota</taxon>
        <taxon>Bacilli</taxon>
        <taxon>Lactobacillales</taxon>
        <taxon>Lactobacillaceae</taxon>
        <taxon>Leuconostoc</taxon>
    </lineage>
</organism>
<accession>A0A2N9K9K8</accession>
<evidence type="ECO:0000313" key="4">
    <source>
        <dbReference type="EMBL" id="SPE07001.1"/>
    </source>
</evidence>
<dbReference type="Proteomes" id="UP000239237">
    <property type="component" value="Unassembled WGS sequence"/>
</dbReference>
<keyword evidence="6" id="KW-1185">Reference proteome</keyword>
<dbReference type="EMBL" id="OKQU01000001">
    <property type="protein sequence ID" value="SPE07001.1"/>
    <property type="molecule type" value="Genomic_DNA"/>
</dbReference>
<name>A0A2N9K9K8_9LACO</name>
<gene>
    <name evidence="3" type="ORF">LES8486_00707</name>
    <name evidence="4" type="ORF">LES9216_00854</name>
</gene>
<dbReference type="CDD" id="cd00293">
    <property type="entry name" value="USP-like"/>
    <property type="match status" value="1"/>
</dbReference>
<dbReference type="EMBL" id="OKQR01000001">
    <property type="protein sequence ID" value="SPD91722.1"/>
    <property type="molecule type" value="Genomic_DNA"/>
</dbReference>
<dbReference type="Gene3D" id="3.40.50.620">
    <property type="entry name" value="HUPs"/>
    <property type="match status" value="1"/>
</dbReference>
<evidence type="ECO:0000313" key="6">
    <source>
        <dbReference type="Proteomes" id="UP000239237"/>
    </source>
</evidence>
<dbReference type="Proteomes" id="UP000237923">
    <property type="component" value="Unassembled WGS sequence"/>
</dbReference>
<evidence type="ECO:0000313" key="5">
    <source>
        <dbReference type="Proteomes" id="UP000237923"/>
    </source>
</evidence>